<dbReference type="EMBL" id="AWVI01000069">
    <property type="protein sequence ID" value="ERK43164.1"/>
    <property type="molecule type" value="Genomic_DNA"/>
</dbReference>
<name>U2PHD4_9FIRM</name>
<dbReference type="PATRIC" id="fig|649755.3.peg.1337"/>
<proteinExistence type="predicted"/>
<gene>
    <name evidence="2" type="ORF">HMPREF0367_01446</name>
</gene>
<evidence type="ECO:0000259" key="1">
    <source>
        <dbReference type="Pfam" id="PF12697"/>
    </source>
</evidence>
<accession>U2PHD4</accession>
<dbReference type="PANTHER" id="PTHR43798">
    <property type="entry name" value="MONOACYLGLYCEROL LIPASE"/>
    <property type="match status" value="1"/>
</dbReference>
<dbReference type="HOGENOM" id="CLU_020336_44_0_9"/>
<dbReference type="Pfam" id="PF12697">
    <property type="entry name" value="Abhydrolase_6"/>
    <property type="match status" value="1"/>
</dbReference>
<dbReference type="InterPro" id="IPR029058">
    <property type="entry name" value="AB_hydrolase_fold"/>
</dbReference>
<dbReference type="InterPro" id="IPR050266">
    <property type="entry name" value="AB_hydrolase_sf"/>
</dbReference>
<dbReference type="Proteomes" id="UP000016658">
    <property type="component" value="Unassembled WGS sequence"/>
</dbReference>
<dbReference type="GO" id="GO:0016020">
    <property type="term" value="C:membrane"/>
    <property type="evidence" value="ECO:0007669"/>
    <property type="project" value="TreeGrafter"/>
</dbReference>
<protein>
    <recommendedName>
        <fullName evidence="1">AB hydrolase-1 domain-containing protein</fullName>
    </recommendedName>
</protein>
<dbReference type="PANTHER" id="PTHR43798:SF33">
    <property type="entry name" value="HYDROLASE, PUTATIVE (AFU_ORTHOLOGUE AFUA_2G14860)-RELATED"/>
    <property type="match status" value="1"/>
</dbReference>
<sequence length="253" mass="29104">MRRADLQYKVYGKQNQDVIVLLHGGGLSWWNYREISELLQNDLQIIIPILDGHTGSDKDFTSIKDNADEIISFIDRNFGGSVLLIGGLSLGGQILVEMLSQRKNICRYAIVESASVIPSKLTYSLIRPTFGTCYGLIKQKWFSKLQFRSLRIKPELFDDYYQDTCGITKQNMIAFLQESSMYSMKKTLGECTAKVHLFVGERENKRILFSAKKIREVIKNCDLHILPSMYHGEFSINQADRYAKELYDIIKLH</sequence>
<dbReference type="Gene3D" id="3.40.50.1820">
    <property type="entry name" value="alpha/beta hydrolase"/>
    <property type="match status" value="1"/>
</dbReference>
<reference evidence="2 3" key="1">
    <citation type="submission" date="2013-06" db="EMBL/GenBank/DDBJ databases">
        <authorList>
            <person name="Weinstock G."/>
            <person name="Sodergren E."/>
            <person name="Lobos E.A."/>
            <person name="Fulton L."/>
            <person name="Fulton R."/>
            <person name="Courtney L."/>
            <person name="Fronick C."/>
            <person name="O'Laughlin M."/>
            <person name="Godfrey J."/>
            <person name="Wilson R.M."/>
            <person name="Miner T."/>
            <person name="Farmer C."/>
            <person name="Delehaunty K."/>
            <person name="Cordes M."/>
            <person name="Minx P."/>
            <person name="Tomlinson C."/>
            <person name="Chen J."/>
            <person name="Wollam A."/>
            <person name="Pepin K.H."/>
            <person name="Bhonagiri V."/>
            <person name="Zhang X."/>
            <person name="Warren W."/>
            <person name="Mitreva M."/>
            <person name="Mardis E.R."/>
            <person name="Wilson R.K."/>
        </authorList>
    </citation>
    <scope>NUCLEOTIDE SEQUENCE [LARGE SCALE GENOMIC DNA]</scope>
    <source>
        <strain evidence="2 3">ATCC 27803</strain>
    </source>
</reference>
<evidence type="ECO:0000313" key="3">
    <source>
        <dbReference type="Proteomes" id="UP000016658"/>
    </source>
</evidence>
<feature type="domain" description="AB hydrolase-1" evidence="1">
    <location>
        <begin position="19"/>
        <end position="158"/>
    </location>
</feature>
<dbReference type="InterPro" id="IPR000073">
    <property type="entry name" value="AB_hydrolase_1"/>
</dbReference>
<evidence type="ECO:0000313" key="2">
    <source>
        <dbReference type="EMBL" id="ERK43164.1"/>
    </source>
</evidence>
<organism evidence="2 3">
    <name type="scientific">Faecalitalea cylindroides ATCC 27803</name>
    <dbReference type="NCBI Taxonomy" id="649755"/>
    <lineage>
        <taxon>Bacteria</taxon>
        <taxon>Bacillati</taxon>
        <taxon>Bacillota</taxon>
        <taxon>Erysipelotrichia</taxon>
        <taxon>Erysipelotrichales</taxon>
        <taxon>Erysipelotrichaceae</taxon>
        <taxon>Faecalitalea</taxon>
    </lineage>
</organism>
<dbReference type="AlphaFoldDB" id="U2PHD4"/>
<comment type="caution">
    <text evidence="2">The sequence shown here is derived from an EMBL/GenBank/DDBJ whole genome shotgun (WGS) entry which is preliminary data.</text>
</comment>
<dbReference type="SUPFAM" id="SSF53474">
    <property type="entry name" value="alpha/beta-Hydrolases"/>
    <property type="match status" value="1"/>
</dbReference>